<proteinExistence type="predicted"/>
<dbReference type="Gene3D" id="2.40.160.20">
    <property type="match status" value="1"/>
</dbReference>
<dbReference type="OrthoDB" id="2544694at2759"/>
<dbReference type="Proteomes" id="UP000308768">
    <property type="component" value="Unassembled WGS sequence"/>
</dbReference>
<dbReference type="Pfam" id="PF11578">
    <property type="entry name" value="DUF3237"/>
    <property type="match status" value="1"/>
</dbReference>
<accession>A0A4U0WQX9</accession>
<evidence type="ECO:0000313" key="2">
    <source>
        <dbReference type="Proteomes" id="UP000308768"/>
    </source>
</evidence>
<dbReference type="STRING" id="331657.A0A4U0WQX9"/>
<dbReference type="PANTHER" id="PTHR37315">
    <property type="entry name" value="UPF0311 PROTEIN BLR7842"/>
    <property type="match status" value="1"/>
</dbReference>
<sequence>MRDVLPACPTGSTARDITLPTPSLVLDFRMSVTLNPKISVGKGIWGQRNWISFTGGQWSATWGQGTVVPGGQDSQLVLPDLSTHLETNYLLQTTEDLPAYIAVQTRGWRTGPSDVLAKLFDPQQADRVGASEYCFRVTIQLETSDERYAHVNTGMWVGSGARRGAEE</sequence>
<keyword evidence="2" id="KW-1185">Reference proteome</keyword>
<comment type="caution">
    <text evidence="1">The sequence shown here is derived from an EMBL/GenBank/DDBJ whole genome shotgun (WGS) entry which is preliminary data.</text>
</comment>
<evidence type="ECO:0000313" key="1">
    <source>
        <dbReference type="EMBL" id="TKA65317.1"/>
    </source>
</evidence>
<name>A0A4U0WQX9_9PEZI</name>
<gene>
    <name evidence="1" type="ORF">B0A49_08739</name>
</gene>
<dbReference type="EMBL" id="NAJN01001154">
    <property type="protein sequence ID" value="TKA65317.1"/>
    <property type="molecule type" value="Genomic_DNA"/>
</dbReference>
<dbReference type="AlphaFoldDB" id="A0A4U0WQX9"/>
<protein>
    <submittedName>
        <fullName evidence="1">Uncharacterized protein</fullName>
    </submittedName>
</protein>
<dbReference type="InterPro" id="IPR020915">
    <property type="entry name" value="UPF0311"/>
</dbReference>
<organism evidence="1 2">
    <name type="scientific">Cryomyces minteri</name>
    <dbReference type="NCBI Taxonomy" id="331657"/>
    <lineage>
        <taxon>Eukaryota</taxon>
        <taxon>Fungi</taxon>
        <taxon>Dikarya</taxon>
        <taxon>Ascomycota</taxon>
        <taxon>Pezizomycotina</taxon>
        <taxon>Dothideomycetes</taxon>
        <taxon>Dothideomycetes incertae sedis</taxon>
        <taxon>Cryomyces</taxon>
    </lineage>
</organism>
<dbReference type="PANTHER" id="PTHR37315:SF1">
    <property type="entry name" value="UPF0311 PROTEIN BLR7842"/>
    <property type="match status" value="1"/>
</dbReference>
<reference evidence="1 2" key="1">
    <citation type="submission" date="2017-03" db="EMBL/GenBank/DDBJ databases">
        <title>Genomes of endolithic fungi from Antarctica.</title>
        <authorList>
            <person name="Coleine C."/>
            <person name="Masonjones S."/>
            <person name="Stajich J.E."/>
        </authorList>
    </citation>
    <scope>NUCLEOTIDE SEQUENCE [LARGE SCALE GENOMIC DNA]</scope>
    <source>
        <strain evidence="1 2">CCFEE 5187</strain>
    </source>
</reference>